<dbReference type="Proteomes" id="UP001305414">
    <property type="component" value="Unassembled WGS sequence"/>
</dbReference>
<name>A0AAN7ZAQ7_9PEZI</name>
<evidence type="ECO:0000313" key="2">
    <source>
        <dbReference type="EMBL" id="KAK5636482.1"/>
    </source>
</evidence>
<proteinExistence type="predicted"/>
<protein>
    <submittedName>
        <fullName evidence="2">Uncharacterized protein</fullName>
    </submittedName>
</protein>
<sequence length="199" mass="21251">MKVWSTLALFVGLSTTASILISESVDTNQVHQPHVVDESSTITTVLVPQDAPADYQTDSVTLSESYEALQKLKRRGTSNEPRGTIARRDFFECATTGNPPSASDCQTVINNVFATNQNLVVSSGVCLLFQFNTCWGFFCSLCQRLGTSTNFIGNELTTAHTLCVAGGAAGTVVGESAPQWQAGFIRANATLPNYAGDVC</sequence>
<comment type="caution">
    <text evidence="2">The sequence shown here is derived from an EMBL/GenBank/DDBJ whole genome shotgun (WGS) entry which is preliminary data.</text>
</comment>
<organism evidence="2 3">
    <name type="scientific">Xylaria bambusicola</name>
    <dbReference type="NCBI Taxonomy" id="326684"/>
    <lineage>
        <taxon>Eukaryota</taxon>
        <taxon>Fungi</taxon>
        <taxon>Dikarya</taxon>
        <taxon>Ascomycota</taxon>
        <taxon>Pezizomycotina</taxon>
        <taxon>Sordariomycetes</taxon>
        <taxon>Xylariomycetidae</taxon>
        <taxon>Xylariales</taxon>
        <taxon>Xylariaceae</taxon>
        <taxon>Xylaria</taxon>
    </lineage>
</organism>
<keyword evidence="1" id="KW-0732">Signal</keyword>
<gene>
    <name evidence="2" type="ORF">RRF57_012194</name>
</gene>
<accession>A0AAN7ZAQ7</accession>
<reference evidence="2 3" key="1">
    <citation type="submission" date="2023-10" db="EMBL/GenBank/DDBJ databases">
        <title>Draft genome sequence of Xylaria bambusicola isolate GMP-LS, the root and basal stem rot pathogen of sugarcane in Indonesia.</title>
        <authorList>
            <person name="Selvaraj P."/>
            <person name="Muralishankar V."/>
            <person name="Muruganantham S."/>
            <person name="Sp S."/>
            <person name="Haryani S."/>
            <person name="Lau K.J.X."/>
            <person name="Naqvi N.I."/>
        </authorList>
    </citation>
    <scope>NUCLEOTIDE SEQUENCE [LARGE SCALE GENOMIC DNA]</scope>
    <source>
        <strain evidence="2">GMP-LS</strain>
    </source>
</reference>
<feature type="signal peptide" evidence="1">
    <location>
        <begin position="1"/>
        <end position="16"/>
    </location>
</feature>
<keyword evidence="3" id="KW-1185">Reference proteome</keyword>
<dbReference type="EMBL" id="JAWHQM010000071">
    <property type="protein sequence ID" value="KAK5636482.1"/>
    <property type="molecule type" value="Genomic_DNA"/>
</dbReference>
<dbReference type="AlphaFoldDB" id="A0AAN7ZAQ7"/>
<feature type="chain" id="PRO_5042994249" evidence="1">
    <location>
        <begin position="17"/>
        <end position="199"/>
    </location>
</feature>
<evidence type="ECO:0000313" key="3">
    <source>
        <dbReference type="Proteomes" id="UP001305414"/>
    </source>
</evidence>
<evidence type="ECO:0000256" key="1">
    <source>
        <dbReference type="SAM" id="SignalP"/>
    </source>
</evidence>